<dbReference type="InterPro" id="IPR023213">
    <property type="entry name" value="CAT-like_dom_sf"/>
</dbReference>
<dbReference type="EMBL" id="KV878592">
    <property type="protein sequence ID" value="OJJ55427.1"/>
    <property type="molecule type" value="Genomic_DNA"/>
</dbReference>
<accession>A0A1L9T7P0</accession>
<dbReference type="Gene3D" id="3.30.559.10">
    <property type="entry name" value="Chloramphenicol acetyltransferase-like domain"/>
    <property type="match status" value="1"/>
</dbReference>
<dbReference type="VEuPathDB" id="FungiDB:ASPSYDRAFT_92563"/>
<dbReference type="RefSeq" id="XP_040699233.1">
    <property type="nucleotide sequence ID" value="XM_040852700.1"/>
</dbReference>
<keyword evidence="2" id="KW-1185">Reference proteome</keyword>
<gene>
    <name evidence="1" type="ORF">ASPSYDRAFT_92563</name>
</gene>
<proteinExistence type="predicted"/>
<name>A0A1L9T7P0_9EURO</name>
<reference evidence="2" key="1">
    <citation type="journal article" date="2017" name="Genome Biol.">
        <title>Comparative genomics reveals high biological diversity and specific adaptations in the industrially and medically important fungal genus Aspergillus.</title>
        <authorList>
            <person name="de Vries R.P."/>
            <person name="Riley R."/>
            <person name="Wiebenga A."/>
            <person name="Aguilar-Osorio G."/>
            <person name="Amillis S."/>
            <person name="Uchima C.A."/>
            <person name="Anderluh G."/>
            <person name="Asadollahi M."/>
            <person name="Askin M."/>
            <person name="Barry K."/>
            <person name="Battaglia E."/>
            <person name="Bayram O."/>
            <person name="Benocci T."/>
            <person name="Braus-Stromeyer S.A."/>
            <person name="Caldana C."/>
            <person name="Canovas D."/>
            <person name="Cerqueira G.C."/>
            <person name="Chen F."/>
            <person name="Chen W."/>
            <person name="Choi C."/>
            <person name="Clum A."/>
            <person name="Dos Santos R.A."/>
            <person name="Damasio A.R."/>
            <person name="Diallinas G."/>
            <person name="Emri T."/>
            <person name="Fekete E."/>
            <person name="Flipphi M."/>
            <person name="Freyberg S."/>
            <person name="Gallo A."/>
            <person name="Gournas C."/>
            <person name="Habgood R."/>
            <person name="Hainaut M."/>
            <person name="Harispe M.L."/>
            <person name="Henrissat B."/>
            <person name="Hilden K.S."/>
            <person name="Hope R."/>
            <person name="Hossain A."/>
            <person name="Karabika E."/>
            <person name="Karaffa L."/>
            <person name="Karanyi Z."/>
            <person name="Krasevec N."/>
            <person name="Kuo A."/>
            <person name="Kusch H."/>
            <person name="LaButti K."/>
            <person name="Lagendijk E.L."/>
            <person name="Lapidus A."/>
            <person name="Levasseur A."/>
            <person name="Lindquist E."/>
            <person name="Lipzen A."/>
            <person name="Logrieco A.F."/>
            <person name="MacCabe A."/>
            <person name="Maekelae M.R."/>
            <person name="Malavazi I."/>
            <person name="Melin P."/>
            <person name="Meyer V."/>
            <person name="Mielnichuk N."/>
            <person name="Miskei M."/>
            <person name="Molnar A.P."/>
            <person name="Mule G."/>
            <person name="Ngan C.Y."/>
            <person name="Orejas M."/>
            <person name="Orosz E."/>
            <person name="Ouedraogo J.P."/>
            <person name="Overkamp K.M."/>
            <person name="Park H.-S."/>
            <person name="Perrone G."/>
            <person name="Piumi F."/>
            <person name="Punt P.J."/>
            <person name="Ram A.F."/>
            <person name="Ramon A."/>
            <person name="Rauscher S."/>
            <person name="Record E."/>
            <person name="Riano-Pachon D.M."/>
            <person name="Robert V."/>
            <person name="Roehrig J."/>
            <person name="Ruller R."/>
            <person name="Salamov A."/>
            <person name="Salih N.S."/>
            <person name="Samson R.A."/>
            <person name="Sandor E."/>
            <person name="Sanguinetti M."/>
            <person name="Schuetze T."/>
            <person name="Sepcic K."/>
            <person name="Shelest E."/>
            <person name="Sherlock G."/>
            <person name="Sophianopoulou V."/>
            <person name="Squina F.M."/>
            <person name="Sun H."/>
            <person name="Susca A."/>
            <person name="Todd R.B."/>
            <person name="Tsang A."/>
            <person name="Unkles S.E."/>
            <person name="van de Wiele N."/>
            <person name="van Rossen-Uffink D."/>
            <person name="Oliveira J.V."/>
            <person name="Vesth T.C."/>
            <person name="Visser J."/>
            <person name="Yu J.-H."/>
            <person name="Zhou M."/>
            <person name="Andersen M.R."/>
            <person name="Archer D.B."/>
            <person name="Baker S.E."/>
            <person name="Benoit I."/>
            <person name="Brakhage A.A."/>
            <person name="Braus G.H."/>
            <person name="Fischer R."/>
            <person name="Frisvad J.C."/>
            <person name="Goldman G.H."/>
            <person name="Houbraken J."/>
            <person name="Oakley B."/>
            <person name="Pocsi I."/>
            <person name="Scazzocchio C."/>
            <person name="Seiboth B."/>
            <person name="vanKuyk P.A."/>
            <person name="Wortman J."/>
            <person name="Dyer P.S."/>
            <person name="Grigoriev I.V."/>
        </authorList>
    </citation>
    <scope>NUCLEOTIDE SEQUENCE [LARGE SCALE GENOMIC DNA]</scope>
    <source>
        <strain evidence="2">CBS 593.65</strain>
    </source>
</reference>
<sequence length="439" mass="49801">MSLTPLDVGVQRFLEFTVTLVFPEVYSTGQLDAATQALLSEWPTLGSRLNSLRTDLIPSEPDNPPNIYRGKLVDKSLEDVIDISKPKQAGDDIKKLDKLFKFSNSLKKALRGQVFQVRALLLQNATVIRFVFQHPLCDATGGYTIVEAYCNILSGNKVPDVSFMRTPLRLYDGTTQEATNEKNTQTTAEVINRTRELFTWSWRALLKKGVKLAARDVLHPKRVDNTLYIPGKQIRVWKEEAQRQNISVTDHDLLTAFIYQSAYEQSLPQDYSMIFGIRRQLQNQTPMHNSCLVLPINIDCLHDSNQSNPAALPKIAAEVRRTIHQARQPECLSKLLQFHANPSAQPMIPRWIGRKACQVSVTSWTDLPFFDLDTRGTTPSFVFGELDLWGLLKMFGLSMDDIIITWKGQAAEEGGHEGYWIRGRLNRVVWERMAEAIGK</sequence>
<organism evidence="1 2">
    <name type="scientific">Aspergillus sydowii CBS 593.65</name>
    <dbReference type="NCBI Taxonomy" id="1036612"/>
    <lineage>
        <taxon>Eukaryota</taxon>
        <taxon>Fungi</taxon>
        <taxon>Dikarya</taxon>
        <taxon>Ascomycota</taxon>
        <taxon>Pezizomycotina</taxon>
        <taxon>Eurotiomycetes</taxon>
        <taxon>Eurotiomycetidae</taxon>
        <taxon>Eurotiales</taxon>
        <taxon>Aspergillaceae</taxon>
        <taxon>Aspergillus</taxon>
        <taxon>Aspergillus subgen. Nidulantes</taxon>
    </lineage>
</organism>
<dbReference type="OrthoDB" id="4432909at2759"/>
<evidence type="ECO:0000313" key="1">
    <source>
        <dbReference type="EMBL" id="OJJ55427.1"/>
    </source>
</evidence>
<dbReference type="GeneID" id="63768773"/>
<protein>
    <recommendedName>
        <fullName evidence="3">Condensation domain-containing protein</fullName>
    </recommendedName>
</protein>
<dbReference type="AlphaFoldDB" id="A0A1L9T7P0"/>
<dbReference type="Proteomes" id="UP000184356">
    <property type="component" value="Unassembled WGS sequence"/>
</dbReference>
<evidence type="ECO:0000313" key="2">
    <source>
        <dbReference type="Proteomes" id="UP000184356"/>
    </source>
</evidence>
<evidence type="ECO:0008006" key="3">
    <source>
        <dbReference type="Google" id="ProtNLM"/>
    </source>
</evidence>